<dbReference type="InterPro" id="IPR013355">
    <property type="entry name" value="Pilus_4_PilQ"/>
</dbReference>
<evidence type="ECO:0000256" key="6">
    <source>
        <dbReference type="ARBA" id="ARBA00023237"/>
    </source>
</evidence>
<dbReference type="EMBL" id="QQAH01000008">
    <property type="protein sequence ID" value="RDD82055.1"/>
    <property type="molecule type" value="Genomic_DNA"/>
</dbReference>
<dbReference type="GO" id="GO:0009306">
    <property type="term" value="P:protein secretion"/>
    <property type="evidence" value="ECO:0007669"/>
    <property type="project" value="InterPro"/>
</dbReference>
<feature type="chain" id="PRO_5016919115" evidence="9">
    <location>
        <begin position="21"/>
        <end position="750"/>
    </location>
</feature>
<protein>
    <submittedName>
        <fullName evidence="11">Type IV pilus secretin PilQ</fullName>
    </submittedName>
</protein>
<reference evidence="11 12" key="1">
    <citation type="submission" date="2018-07" db="EMBL/GenBank/DDBJ databases">
        <title>Dyella tabacisoli L4-6T, whole genome shotgun sequence.</title>
        <authorList>
            <person name="Zhou X.-K."/>
            <person name="Li W.-J."/>
            <person name="Duan Y.-Q."/>
        </authorList>
    </citation>
    <scope>NUCLEOTIDE SEQUENCE [LARGE SCALE GENOMIC DNA]</scope>
    <source>
        <strain evidence="11 12">L4-6</strain>
    </source>
</reference>
<dbReference type="InterPro" id="IPR004846">
    <property type="entry name" value="T2SS/T3SS_dom"/>
</dbReference>
<organism evidence="11 12">
    <name type="scientific">Dyella tabacisoli</name>
    <dbReference type="NCBI Taxonomy" id="2282381"/>
    <lineage>
        <taxon>Bacteria</taxon>
        <taxon>Pseudomonadati</taxon>
        <taxon>Pseudomonadota</taxon>
        <taxon>Gammaproteobacteria</taxon>
        <taxon>Lysobacterales</taxon>
        <taxon>Rhodanobacteraceae</taxon>
        <taxon>Dyella</taxon>
    </lineage>
</organism>
<dbReference type="InterPro" id="IPR005644">
    <property type="entry name" value="NolW-like"/>
</dbReference>
<dbReference type="AlphaFoldDB" id="A0A369UPT4"/>
<keyword evidence="2 8" id="KW-0813">Transport</keyword>
<keyword evidence="5" id="KW-0472">Membrane</keyword>
<dbReference type="InterPro" id="IPR021731">
    <property type="entry name" value="AMIN_dom"/>
</dbReference>
<keyword evidence="4" id="KW-0653">Protein transport</keyword>
<dbReference type="GO" id="GO:0009279">
    <property type="term" value="C:cell outer membrane"/>
    <property type="evidence" value="ECO:0007669"/>
    <property type="project" value="UniProtKB-SubCell"/>
</dbReference>
<dbReference type="PRINTS" id="PR00811">
    <property type="entry name" value="BCTERIALGSPD"/>
</dbReference>
<evidence type="ECO:0000256" key="4">
    <source>
        <dbReference type="ARBA" id="ARBA00022927"/>
    </source>
</evidence>
<name>A0A369UPT4_9GAMM</name>
<evidence type="ECO:0000256" key="5">
    <source>
        <dbReference type="ARBA" id="ARBA00023136"/>
    </source>
</evidence>
<dbReference type="Gene3D" id="3.30.1370.130">
    <property type="match status" value="1"/>
</dbReference>
<proteinExistence type="inferred from homology"/>
<dbReference type="Proteomes" id="UP000253782">
    <property type="component" value="Unassembled WGS sequence"/>
</dbReference>
<comment type="subcellular location">
    <subcellularLocation>
        <location evidence="8">Cell outer membrane</location>
    </subcellularLocation>
    <subcellularLocation>
        <location evidence="1">Membrane</location>
    </subcellularLocation>
</comment>
<dbReference type="Pfam" id="PF11741">
    <property type="entry name" value="AMIN"/>
    <property type="match status" value="2"/>
</dbReference>
<keyword evidence="3 9" id="KW-0732">Signal</keyword>
<dbReference type="InterPro" id="IPR038591">
    <property type="entry name" value="NolW-like_sf"/>
</dbReference>
<evidence type="ECO:0000313" key="12">
    <source>
        <dbReference type="Proteomes" id="UP000253782"/>
    </source>
</evidence>
<dbReference type="Pfam" id="PF07660">
    <property type="entry name" value="STN"/>
    <property type="match status" value="1"/>
</dbReference>
<dbReference type="Gene3D" id="2.60.40.3470">
    <property type="match status" value="1"/>
</dbReference>
<sequence>MRRASRCLAVGLLLVGTAWADTAAAAANTLKEIHYDALPGGRVELHLNFTGPVPEPKIFSTGNPPRIAVDFVDTDNAVARHLDIGQGATTGVSTVSAGGRTRVVVELMRESSYRSRIDGNSLVLTVNNGSEAQTVTTAATIDPSKALPSASNGPAISGVDFRRGPNGEGRVLIGFNGAGANADMRREGDKLVVNVTHANLPANLAQRLDVLDFATPVQSISTKAGAGGGARMEIAIKGNVDTSAYQTADQYVVEVAPKKKDPKAGADGKLAKGQDPAYNGSRVTFNFQDIPVRSALQLLADISGLNLVASDTVGGSVTLRLVNVPWDQALDVVLRAKSLDKRRNGNVIWIAPQEELAKYEENIATARIKAEDSAELVTDYVPISYGKAKDIAKLLTQGAQSSAGGGGSGGATGGANRGFLSSRGSVSFDDRTNTLLINDSPQKLKELRDLIAVLDKPVQQVLIESRIVIATDSFTRDLGVRWGVQATHTTNSGNVIGTTPGGADASSLAISQHNSQVKYAQDYNDWLRGGQQGNPPRPGSVTFPGGYNVNLPVTNPAGQLGLAILGRNYLVDLELSAAQTEGRGEVISSPRVITANQQEAVIRQGQEIGYVTYQNTGGPTAGGSSGGTASVQFKDAVLELKVTPTITADNRVYLAINVKKDALAAFVDTPNGKVPQIDTREINTSVLVDNGQTVVLGGIYEITKNNSTSKVPGLGDIPGLGVLFRNTSRKNDKAELLIFVTPRILSENLQ</sequence>
<dbReference type="Gene3D" id="2.60.40.3500">
    <property type="match status" value="1"/>
</dbReference>
<dbReference type="OrthoDB" id="9779724at2"/>
<dbReference type="PANTHER" id="PTHR30604:SF1">
    <property type="entry name" value="DNA UTILIZATION PROTEIN HOFQ"/>
    <property type="match status" value="1"/>
</dbReference>
<dbReference type="InterPro" id="IPR001775">
    <property type="entry name" value="GspD/PilQ"/>
</dbReference>
<evidence type="ECO:0000259" key="10">
    <source>
        <dbReference type="SMART" id="SM00965"/>
    </source>
</evidence>
<gene>
    <name evidence="11" type="ORF">DVJ77_09110</name>
</gene>
<dbReference type="Gene3D" id="3.30.1370.120">
    <property type="match status" value="1"/>
</dbReference>
<evidence type="ECO:0000256" key="9">
    <source>
        <dbReference type="SAM" id="SignalP"/>
    </source>
</evidence>
<feature type="domain" description="Secretin/TonB short N-terminal" evidence="10">
    <location>
        <begin position="305"/>
        <end position="353"/>
    </location>
</feature>
<keyword evidence="6" id="KW-0998">Cell outer membrane</keyword>
<evidence type="ECO:0000256" key="8">
    <source>
        <dbReference type="RuleBase" id="RU004004"/>
    </source>
</evidence>
<accession>A0A369UPT4</accession>
<keyword evidence="12" id="KW-1185">Reference proteome</keyword>
<dbReference type="RefSeq" id="WP_114845319.1">
    <property type="nucleotide sequence ID" value="NZ_JBHSPE010000008.1"/>
</dbReference>
<dbReference type="NCBIfam" id="TIGR02515">
    <property type="entry name" value="IV_pilus_PilQ"/>
    <property type="match status" value="1"/>
</dbReference>
<dbReference type="Pfam" id="PF03958">
    <property type="entry name" value="Secretin_N"/>
    <property type="match status" value="1"/>
</dbReference>
<dbReference type="PANTHER" id="PTHR30604">
    <property type="entry name" value="PROTEIN TRANSPORT PROTEIN HOFQ"/>
    <property type="match status" value="1"/>
</dbReference>
<evidence type="ECO:0000256" key="1">
    <source>
        <dbReference type="ARBA" id="ARBA00004370"/>
    </source>
</evidence>
<evidence type="ECO:0000256" key="2">
    <source>
        <dbReference type="ARBA" id="ARBA00022448"/>
    </source>
</evidence>
<dbReference type="Pfam" id="PF00263">
    <property type="entry name" value="Secretin"/>
    <property type="match status" value="1"/>
</dbReference>
<comment type="similarity">
    <text evidence="7">Belongs to the bacterial secretin family.</text>
</comment>
<feature type="signal peptide" evidence="9">
    <location>
        <begin position="1"/>
        <end position="20"/>
    </location>
</feature>
<comment type="caution">
    <text evidence="11">The sequence shown here is derived from an EMBL/GenBank/DDBJ whole genome shotgun (WGS) entry which is preliminary data.</text>
</comment>
<evidence type="ECO:0000256" key="7">
    <source>
        <dbReference type="RuleBase" id="RU004003"/>
    </source>
</evidence>
<evidence type="ECO:0000313" key="11">
    <source>
        <dbReference type="EMBL" id="RDD82055.1"/>
    </source>
</evidence>
<dbReference type="InterPro" id="IPR011662">
    <property type="entry name" value="Secretin/TonB_short_N"/>
</dbReference>
<dbReference type="InterPro" id="IPR051808">
    <property type="entry name" value="Type_IV_pilus_biogenesis"/>
</dbReference>
<evidence type="ECO:0000256" key="3">
    <source>
        <dbReference type="ARBA" id="ARBA00022729"/>
    </source>
</evidence>
<dbReference type="SMART" id="SM00965">
    <property type="entry name" value="STN"/>
    <property type="match status" value="1"/>
</dbReference>